<dbReference type="Proteomes" id="UP000527355">
    <property type="component" value="Unassembled WGS sequence"/>
</dbReference>
<reference evidence="1 2" key="1">
    <citation type="journal article" date="2020" name="Nature">
        <title>Six reference-quality genomes reveal evolution of bat adaptations.</title>
        <authorList>
            <person name="Jebb D."/>
            <person name="Huang Z."/>
            <person name="Pippel M."/>
            <person name="Hughes G.M."/>
            <person name="Lavrichenko K."/>
            <person name="Devanna P."/>
            <person name="Winkler S."/>
            <person name="Jermiin L.S."/>
            <person name="Skirmuntt E.C."/>
            <person name="Katzourakis A."/>
            <person name="Burkitt-Gray L."/>
            <person name="Ray D.A."/>
            <person name="Sullivan K.A.M."/>
            <person name="Roscito J.G."/>
            <person name="Kirilenko B.M."/>
            <person name="Davalos L.M."/>
            <person name="Corthals A.P."/>
            <person name="Power M.L."/>
            <person name="Jones G."/>
            <person name="Ransome R.D."/>
            <person name="Dechmann D.K.N."/>
            <person name="Locatelli A.G."/>
            <person name="Puechmaille S.J."/>
            <person name="Fedrigo O."/>
            <person name="Jarvis E.D."/>
            <person name="Hiller M."/>
            <person name="Vernes S.C."/>
            <person name="Myers E.W."/>
            <person name="Teeling E.C."/>
        </authorList>
    </citation>
    <scope>NUCLEOTIDE SEQUENCE [LARGE SCALE GENOMIC DNA]</scope>
    <source>
        <strain evidence="1">MMyoMyo1</strain>
        <tissue evidence="1">Flight muscle</tissue>
    </source>
</reference>
<organism evidence="1 2">
    <name type="scientific">Myotis myotis</name>
    <name type="common">Greater mouse-eared bat</name>
    <name type="synonym">Vespertilio myotis</name>
    <dbReference type="NCBI Taxonomy" id="51298"/>
    <lineage>
        <taxon>Eukaryota</taxon>
        <taxon>Metazoa</taxon>
        <taxon>Chordata</taxon>
        <taxon>Craniata</taxon>
        <taxon>Vertebrata</taxon>
        <taxon>Euteleostomi</taxon>
        <taxon>Mammalia</taxon>
        <taxon>Eutheria</taxon>
        <taxon>Laurasiatheria</taxon>
        <taxon>Chiroptera</taxon>
        <taxon>Yangochiroptera</taxon>
        <taxon>Vespertilionidae</taxon>
        <taxon>Myotis</taxon>
    </lineage>
</organism>
<evidence type="ECO:0000313" key="1">
    <source>
        <dbReference type="EMBL" id="KAF6308062.1"/>
    </source>
</evidence>
<name>A0A7J7U5G6_MYOMY</name>
<sequence length="121" mass="13038">MSSTKCCRELPCCYPPLALHLCFVSIRGVAGGAFLEAIPIPGQPAMTSLYMEVSGNRGDVSRRTQTEYIPKSTSSAFKIAETLLTAGSMKCGVGEEGLEWKERAMTSVKLCHSLTGEGKKF</sequence>
<dbReference type="AlphaFoldDB" id="A0A7J7U5G6"/>
<evidence type="ECO:0000313" key="2">
    <source>
        <dbReference type="Proteomes" id="UP000527355"/>
    </source>
</evidence>
<gene>
    <name evidence="1" type="ORF">mMyoMyo1_008847</name>
</gene>
<comment type="caution">
    <text evidence="1">The sequence shown here is derived from an EMBL/GenBank/DDBJ whole genome shotgun (WGS) entry which is preliminary data.</text>
</comment>
<keyword evidence="2" id="KW-1185">Reference proteome</keyword>
<accession>A0A7J7U5G6</accession>
<dbReference type="EMBL" id="JABWUV010000014">
    <property type="protein sequence ID" value="KAF6308062.1"/>
    <property type="molecule type" value="Genomic_DNA"/>
</dbReference>
<proteinExistence type="predicted"/>
<protein>
    <submittedName>
        <fullName evidence="1">Uncharacterized protein</fullName>
    </submittedName>
</protein>